<evidence type="ECO:0000313" key="5">
    <source>
        <dbReference type="Proteomes" id="UP000038010"/>
    </source>
</evidence>
<feature type="region of interest" description="Disordered" evidence="1">
    <location>
        <begin position="418"/>
        <end position="437"/>
    </location>
</feature>
<sequence>MHAIILTLGFAALGAAFQPGQIGSKGLHIKRYAQIPAKQAVVADGFAKIERRQDENVPPVPEAVDIPPYTPEAKCDDYDGYLYSTGGYTYQLQCNTVYLGDPLGQTTVDTYTDCINYCVNDFPLESVEPPDVGCVGVFWNAPYEGPGDCTAFSDLTSTPPANEVGGYQEAALVVYGPAGETYATPRPYTASSTTAPPATSTETTSSTPEPTLGAGDESYIAVTAELPRVKRAIYYIAIGLDGFAVLVTDFTEASVFSVDANGALISNGVVIGPSSDSGVASLQVTEPPVNTPFYWEIQGGSLTFGTATFCASGVAGDGVKEVSVVFPDGQTSDNCSPILISTVSQAVPQDPSTTTTTTGSASGGTPASSGTVVAPTTSGGSPSASTFGFSSPEPSFTTGTQSDTFTWDVNMTYPPSTPTFSLQQLRGPPYLHKLPTT</sequence>
<organism evidence="4 5">
    <name type="scientific">Cyphellophora attinorum</name>
    <dbReference type="NCBI Taxonomy" id="1664694"/>
    <lineage>
        <taxon>Eukaryota</taxon>
        <taxon>Fungi</taxon>
        <taxon>Dikarya</taxon>
        <taxon>Ascomycota</taxon>
        <taxon>Pezizomycotina</taxon>
        <taxon>Eurotiomycetes</taxon>
        <taxon>Chaetothyriomycetidae</taxon>
        <taxon>Chaetothyriales</taxon>
        <taxon>Cyphellophoraceae</taxon>
        <taxon>Cyphellophora</taxon>
    </lineage>
</organism>
<accession>A0A0N1H7U4</accession>
<feature type="region of interest" description="Disordered" evidence="1">
    <location>
        <begin position="346"/>
        <end position="402"/>
    </location>
</feature>
<dbReference type="Pfam" id="PF25485">
    <property type="entry name" value="DUF7908"/>
    <property type="match status" value="1"/>
</dbReference>
<comment type="caution">
    <text evidence="4">The sequence shown here is derived from an EMBL/GenBank/DDBJ whole genome shotgun (WGS) entry which is preliminary data.</text>
</comment>
<reference evidence="4 5" key="1">
    <citation type="submission" date="2015-06" db="EMBL/GenBank/DDBJ databases">
        <title>Draft genome of the ant-associated black yeast Phialophora attae CBS 131958.</title>
        <authorList>
            <person name="Moreno L.F."/>
            <person name="Stielow B.J."/>
            <person name="de Hoog S."/>
            <person name="Vicente V.A."/>
            <person name="Weiss V.A."/>
            <person name="de Vries M."/>
            <person name="Cruz L.M."/>
            <person name="Souza E.M."/>
        </authorList>
    </citation>
    <scope>NUCLEOTIDE SEQUENCE [LARGE SCALE GENOMIC DNA]</scope>
    <source>
        <strain evidence="4 5">CBS 131958</strain>
    </source>
</reference>
<keyword evidence="5" id="KW-1185">Reference proteome</keyword>
<dbReference type="AlphaFoldDB" id="A0A0N1H7U4"/>
<protein>
    <recommendedName>
        <fullName evidence="3">DUF7908 domain-containing protein</fullName>
    </recommendedName>
</protein>
<gene>
    <name evidence="4" type="ORF">AB675_1982</name>
</gene>
<feature type="domain" description="DUF7908" evidence="3">
    <location>
        <begin position="215"/>
        <end position="344"/>
    </location>
</feature>
<feature type="region of interest" description="Disordered" evidence="1">
    <location>
        <begin position="185"/>
        <end position="212"/>
    </location>
</feature>
<dbReference type="VEuPathDB" id="FungiDB:AB675_1982"/>
<name>A0A0N1H7U4_9EURO</name>
<dbReference type="GeneID" id="28733794"/>
<feature type="signal peptide" evidence="2">
    <location>
        <begin position="1"/>
        <end position="16"/>
    </location>
</feature>
<dbReference type="RefSeq" id="XP_018002713.1">
    <property type="nucleotide sequence ID" value="XM_018141914.1"/>
</dbReference>
<feature type="compositionally biased region" description="Low complexity" evidence="1">
    <location>
        <begin position="185"/>
        <end position="211"/>
    </location>
</feature>
<dbReference type="InterPro" id="IPR057230">
    <property type="entry name" value="DUF7908"/>
</dbReference>
<feature type="chain" id="PRO_5005873142" description="DUF7908 domain-containing protein" evidence="2">
    <location>
        <begin position="17"/>
        <end position="437"/>
    </location>
</feature>
<dbReference type="EMBL" id="LFJN01000006">
    <property type="protein sequence ID" value="KPI42750.1"/>
    <property type="molecule type" value="Genomic_DNA"/>
</dbReference>
<evidence type="ECO:0000256" key="1">
    <source>
        <dbReference type="SAM" id="MobiDB-lite"/>
    </source>
</evidence>
<dbReference type="Proteomes" id="UP000038010">
    <property type="component" value="Unassembled WGS sequence"/>
</dbReference>
<keyword evidence="2" id="KW-0732">Signal</keyword>
<feature type="compositionally biased region" description="Polar residues" evidence="1">
    <location>
        <begin position="393"/>
        <end position="402"/>
    </location>
</feature>
<feature type="compositionally biased region" description="Low complexity" evidence="1">
    <location>
        <begin position="351"/>
        <end position="392"/>
    </location>
</feature>
<evidence type="ECO:0000256" key="2">
    <source>
        <dbReference type="SAM" id="SignalP"/>
    </source>
</evidence>
<evidence type="ECO:0000313" key="4">
    <source>
        <dbReference type="EMBL" id="KPI42750.1"/>
    </source>
</evidence>
<proteinExistence type="predicted"/>
<evidence type="ECO:0000259" key="3">
    <source>
        <dbReference type="Pfam" id="PF25485"/>
    </source>
</evidence>